<gene>
    <name evidence="2" type="ORF">GUL26_37825</name>
</gene>
<dbReference type="InterPro" id="IPR025711">
    <property type="entry name" value="PepSY"/>
</dbReference>
<protein>
    <submittedName>
        <fullName evidence="2">PepSY domain-containing protein</fullName>
    </submittedName>
</protein>
<feature type="domain" description="PepSY" evidence="1">
    <location>
        <begin position="7"/>
        <end position="85"/>
    </location>
</feature>
<sequence length="88" mass="9490">MKTRHALIALTVLITVPAVALAGWFGDERPPANAKPLSEIIKGVEEAGHKTIVELEFEDGVYEIEALDAQGKEVKLKVDPVSGKVNVK</sequence>
<dbReference type="EMBL" id="WXZT01000122">
    <property type="protein sequence ID" value="MZZ17992.1"/>
    <property type="molecule type" value="Genomic_DNA"/>
</dbReference>
<reference evidence="2" key="1">
    <citation type="submission" date="2020-01" db="EMBL/GenBank/DDBJ databases">
        <title>Bacteria Cultured from War Wounds Associated with the Conflict in Eastern Ukraine.</title>
        <authorList>
            <person name="Snesrud E."/>
            <person name="Galac M.R."/>
            <person name="Mc Gann P."/>
            <person name="Valentine K."/>
            <person name="Viacheslav K."/>
        </authorList>
    </citation>
    <scope>NUCLEOTIDE SEQUENCE</scope>
    <source>
        <strain evidence="2">VNMU148</strain>
    </source>
</reference>
<comment type="caution">
    <text evidence="2">The sequence shown here is derived from an EMBL/GenBank/DDBJ whole genome shotgun (WGS) entry which is preliminary data.</text>
</comment>
<evidence type="ECO:0000313" key="3">
    <source>
        <dbReference type="Proteomes" id="UP000644192"/>
    </source>
</evidence>
<dbReference type="Pfam" id="PF13670">
    <property type="entry name" value="PepSY_2"/>
    <property type="match status" value="1"/>
</dbReference>
<dbReference type="RefSeq" id="WP_013721868.1">
    <property type="nucleotide sequence ID" value="NZ_CATOWS010000003.1"/>
</dbReference>
<dbReference type="AlphaFoldDB" id="A0A6B1YRJ3"/>
<evidence type="ECO:0000259" key="1">
    <source>
        <dbReference type="Pfam" id="PF13670"/>
    </source>
</evidence>
<dbReference type="Proteomes" id="UP000644192">
    <property type="component" value="Unassembled WGS sequence"/>
</dbReference>
<accession>A0A6B1YRJ3</accession>
<evidence type="ECO:0000313" key="2">
    <source>
        <dbReference type="EMBL" id="MZZ17992.1"/>
    </source>
</evidence>
<organism evidence="2 3">
    <name type="scientific">Pseudomonas aeruginosa</name>
    <dbReference type="NCBI Taxonomy" id="287"/>
    <lineage>
        <taxon>Bacteria</taxon>
        <taxon>Pseudomonadati</taxon>
        <taxon>Pseudomonadota</taxon>
        <taxon>Gammaproteobacteria</taxon>
        <taxon>Pseudomonadales</taxon>
        <taxon>Pseudomonadaceae</taxon>
        <taxon>Pseudomonas</taxon>
    </lineage>
</organism>
<name>A0A6B1YRJ3_PSEAI</name>
<proteinExistence type="predicted"/>